<dbReference type="Proteomes" id="UP001056429">
    <property type="component" value="Unassembled WGS sequence"/>
</dbReference>
<dbReference type="RefSeq" id="WP_250861912.1">
    <property type="nucleotide sequence ID" value="NZ_JAGSOJ010000007.1"/>
</dbReference>
<protein>
    <submittedName>
        <fullName evidence="2">Asp23/Gls24 family envelope stress response protein</fullName>
    </submittedName>
</protein>
<dbReference type="InterPro" id="IPR005531">
    <property type="entry name" value="Asp23"/>
</dbReference>
<comment type="caution">
    <text evidence="2">The sequence shown here is derived from an EMBL/GenBank/DDBJ whole genome shotgun (WGS) entry which is preliminary data.</text>
</comment>
<reference evidence="2" key="1">
    <citation type="journal article" date="2021" name="mSystems">
        <title>Bacteria and Archaea Synergistically Convert Glycine Betaine to Biogenic Methane in the Formosa Cold Seep of the South China Sea.</title>
        <authorList>
            <person name="Li L."/>
            <person name="Zhang W."/>
            <person name="Zhang S."/>
            <person name="Song L."/>
            <person name="Sun Q."/>
            <person name="Zhang H."/>
            <person name="Xiang H."/>
            <person name="Dong X."/>
        </authorList>
    </citation>
    <scope>NUCLEOTIDE SEQUENCE</scope>
    <source>
        <strain evidence="2">ZWT</strain>
    </source>
</reference>
<organism evidence="2 3">
    <name type="scientific">Oceanirhabdus seepicola</name>
    <dbReference type="NCBI Taxonomy" id="2828781"/>
    <lineage>
        <taxon>Bacteria</taxon>
        <taxon>Bacillati</taxon>
        <taxon>Bacillota</taxon>
        <taxon>Clostridia</taxon>
        <taxon>Eubacteriales</taxon>
        <taxon>Clostridiaceae</taxon>
        <taxon>Oceanirhabdus</taxon>
    </lineage>
</organism>
<accession>A0A9J6PCZ3</accession>
<dbReference type="PANTHER" id="PTHR34297">
    <property type="entry name" value="HYPOTHETICAL CYTOSOLIC PROTEIN-RELATED"/>
    <property type="match status" value="1"/>
</dbReference>
<dbReference type="PANTHER" id="PTHR34297:SF2">
    <property type="entry name" value="ASP23_GLS24 FAMILY ENVELOPE STRESS RESPONSE PROTEIN"/>
    <property type="match status" value="1"/>
</dbReference>
<name>A0A9J6PCZ3_9CLOT</name>
<reference evidence="2" key="2">
    <citation type="submission" date="2021-04" db="EMBL/GenBank/DDBJ databases">
        <authorList>
            <person name="Dong X."/>
        </authorList>
    </citation>
    <scope>NUCLEOTIDE SEQUENCE</scope>
    <source>
        <strain evidence="2">ZWT</strain>
    </source>
</reference>
<evidence type="ECO:0000313" key="3">
    <source>
        <dbReference type="Proteomes" id="UP001056429"/>
    </source>
</evidence>
<evidence type="ECO:0000256" key="1">
    <source>
        <dbReference type="ARBA" id="ARBA00005721"/>
    </source>
</evidence>
<dbReference type="EMBL" id="JAGSOJ010000007">
    <property type="protein sequence ID" value="MCM1992741.1"/>
    <property type="molecule type" value="Genomic_DNA"/>
</dbReference>
<gene>
    <name evidence="2" type="ORF">KDK92_23740</name>
</gene>
<dbReference type="AlphaFoldDB" id="A0A9J6PCZ3"/>
<evidence type="ECO:0000313" key="2">
    <source>
        <dbReference type="EMBL" id="MCM1992741.1"/>
    </source>
</evidence>
<comment type="similarity">
    <text evidence="1">Belongs to the asp23 family.</text>
</comment>
<sequence length="136" mass="14973">MEEKKAVEKIEEMETGTVKISDEVIGVIANLAINDVNGIVGSTSGIVEGFTNMFSKKNLHKGIKISFEENKALIDLNIIVEYGVKIQDVCHEAQKAVKTQVETMTGIDVEAVNIYVHDVVIPKKNESILEEEAITE</sequence>
<dbReference type="Pfam" id="PF03780">
    <property type="entry name" value="Asp23"/>
    <property type="match status" value="1"/>
</dbReference>
<keyword evidence="3" id="KW-1185">Reference proteome</keyword>
<proteinExistence type="inferred from homology"/>